<reference evidence="2 3" key="1">
    <citation type="journal article" date="2017" name="Genome Announc.">
        <title>Complete Genome Sequences of Two Acetylene-Fermenting Pelobacter acetylenicus Strains.</title>
        <authorList>
            <person name="Sutton J.M."/>
            <person name="Baesman S.M."/>
            <person name="Fierst J.L."/>
            <person name="Poret-Peterson A.T."/>
            <person name="Oremland R.S."/>
            <person name="Dunlap D.S."/>
            <person name="Akob D.M."/>
        </authorList>
    </citation>
    <scope>NUCLEOTIDE SEQUENCE [LARGE SCALE GENOMIC DNA]</scope>
    <source>
        <strain evidence="2 3">SFB93</strain>
    </source>
</reference>
<organism evidence="2 3">
    <name type="scientific">Syntrophotalea acetylenivorans</name>
    <dbReference type="NCBI Taxonomy" id="1842532"/>
    <lineage>
        <taxon>Bacteria</taxon>
        <taxon>Pseudomonadati</taxon>
        <taxon>Thermodesulfobacteriota</taxon>
        <taxon>Desulfuromonadia</taxon>
        <taxon>Desulfuromonadales</taxon>
        <taxon>Syntrophotaleaceae</taxon>
        <taxon>Syntrophotalea</taxon>
    </lineage>
</organism>
<dbReference type="OrthoDB" id="5381599at2"/>
<feature type="compositionally biased region" description="Polar residues" evidence="1">
    <location>
        <begin position="105"/>
        <end position="117"/>
    </location>
</feature>
<accession>A0A1L3GR20</accession>
<protein>
    <submittedName>
        <fullName evidence="2">Uncharacterized protein</fullName>
    </submittedName>
</protein>
<evidence type="ECO:0000256" key="1">
    <source>
        <dbReference type="SAM" id="MobiDB-lite"/>
    </source>
</evidence>
<evidence type="ECO:0000313" key="2">
    <source>
        <dbReference type="EMBL" id="APG28355.1"/>
    </source>
</evidence>
<name>A0A1L3GR20_9BACT</name>
<sequence>MVGGFNHNFRYKGEIYHVQTEDGGCNNPRIVTQLFHGGTVLASQKQSYDDILDQEDFSQQVESRMQEQHKEMLRRLRSGDFDETIVGRVKGASQQAVPSPELKSDTGTEASEANETTPVVEETVDLDELIFVYLAGNDNRYQI</sequence>
<dbReference type="KEGG" id="pef:A7E78_11140"/>
<gene>
    <name evidence="2" type="ORF">A7E78_11140</name>
</gene>
<dbReference type="Proteomes" id="UP000182517">
    <property type="component" value="Chromosome"/>
</dbReference>
<feature type="region of interest" description="Disordered" evidence="1">
    <location>
        <begin position="90"/>
        <end position="117"/>
    </location>
</feature>
<dbReference type="EMBL" id="CP015519">
    <property type="protein sequence ID" value="APG28355.1"/>
    <property type="molecule type" value="Genomic_DNA"/>
</dbReference>
<proteinExistence type="predicted"/>
<keyword evidence="3" id="KW-1185">Reference proteome</keyword>
<dbReference type="AlphaFoldDB" id="A0A1L3GR20"/>
<dbReference type="STRING" id="1842532.A7E78_11140"/>
<dbReference type="RefSeq" id="WP_072284385.1">
    <property type="nucleotide sequence ID" value="NZ_CP015519.1"/>
</dbReference>
<evidence type="ECO:0000313" key="3">
    <source>
        <dbReference type="Proteomes" id="UP000182517"/>
    </source>
</evidence>